<keyword evidence="4" id="KW-0732">Signal</keyword>
<keyword evidence="3" id="KW-0964">Secreted</keyword>
<evidence type="ECO:0000256" key="1">
    <source>
        <dbReference type="ARBA" id="ARBA00004168"/>
    </source>
</evidence>
<comment type="caution">
    <text evidence="9">The sequence shown here is derived from an EMBL/GenBank/DDBJ whole genome shotgun (WGS) entry which is preliminary data.</text>
</comment>
<keyword evidence="6" id="KW-0547">Nucleotide-binding</keyword>
<dbReference type="Gene3D" id="3.60.21.10">
    <property type="match status" value="1"/>
</dbReference>
<dbReference type="GO" id="GO:0046872">
    <property type="term" value="F:metal ion binding"/>
    <property type="evidence" value="ECO:0007669"/>
    <property type="project" value="InterPro"/>
</dbReference>
<gene>
    <name evidence="9" type="ORF">NK662_09050</name>
</gene>
<dbReference type="GO" id="GO:0000166">
    <property type="term" value="F:nucleotide binding"/>
    <property type="evidence" value="ECO:0007669"/>
    <property type="project" value="UniProtKB-KW"/>
</dbReference>
<dbReference type="Proteomes" id="UP001156102">
    <property type="component" value="Unassembled WGS sequence"/>
</dbReference>
<dbReference type="GO" id="GO:0008768">
    <property type="term" value="F:UDP-sugar diphosphatase activity"/>
    <property type="evidence" value="ECO:0007669"/>
    <property type="project" value="TreeGrafter"/>
</dbReference>
<keyword evidence="6" id="KW-0378">Hydrolase</keyword>
<dbReference type="RefSeq" id="WP_254758604.1">
    <property type="nucleotide sequence ID" value="NZ_JANCLT010000004.1"/>
</dbReference>
<dbReference type="GO" id="GO:0009166">
    <property type="term" value="P:nucleotide catabolic process"/>
    <property type="evidence" value="ECO:0007669"/>
    <property type="project" value="InterPro"/>
</dbReference>
<keyword evidence="10" id="KW-1185">Reference proteome</keyword>
<evidence type="ECO:0000256" key="4">
    <source>
        <dbReference type="ARBA" id="ARBA00022729"/>
    </source>
</evidence>
<dbReference type="PANTHER" id="PTHR11575:SF24">
    <property type="entry name" value="5'-NUCLEOTIDASE"/>
    <property type="match status" value="1"/>
</dbReference>
<evidence type="ECO:0000313" key="9">
    <source>
        <dbReference type="EMBL" id="MCP8968683.1"/>
    </source>
</evidence>
<dbReference type="AlphaFoldDB" id="A0AA42BSQ2"/>
<dbReference type="GO" id="GO:0008253">
    <property type="term" value="F:5'-nucleotidase activity"/>
    <property type="evidence" value="ECO:0007669"/>
    <property type="project" value="TreeGrafter"/>
</dbReference>
<feature type="domain" description="Calcineurin-like phosphoesterase" evidence="7">
    <location>
        <begin position="27"/>
        <end position="255"/>
    </location>
</feature>
<dbReference type="FunFam" id="3.60.21.10:FF:000052">
    <property type="entry name" value="Endonuclease YhcR"/>
    <property type="match status" value="1"/>
</dbReference>
<dbReference type="InterPro" id="IPR006179">
    <property type="entry name" value="5_nucleotidase/apyrase"/>
</dbReference>
<evidence type="ECO:0000313" key="10">
    <source>
        <dbReference type="Proteomes" id="UP001156102"/>
    </source>
</evidence>
<protein>
    <submittedName>
        <fullName evidence="9">Bifunctional metallophosphatase/5'-nucleotidase</fullName>
    </submittedName>
</protein>
<dbReference type="Pfam" id="PF02872">
    <property type="entry name" value="5_nucleotid_C"/>
    <property type="match status" value="1"/>
</dbReference>
<evidence type="ECO:0000256" key="2">
    <source>
        <dbReference type="ARBA" id="ARBA00022512"/>
    </source>
</evidence>
<dbReference type="Gene3D" id="3.90.780.10">
    <property type="entry name" value="5'-Nucleotidase, C-terminal domain"/>
    <property type="match status" value="1"/>
</dbReference>
<dbReference type="InterPro" id="IPR004843">
    <property type="entry name" value="Calcineurin-like_PHP"/>
</dbReference>
<dbReference type="GO" id="GO:0030288">
    <property type="term" value="C:outer membrane-bounded periplasmic space"/>
    <property type="evidence" value="ECO:0007669"/>
    <property type="project" value="TreeGrafter"/>
</dbReference>
<dbReference type="PANTHER" id="PTHR11575">
    <property type="entry name" value="5'-NUCLEOTIDASE-RELATED"/>
    <property type="match status" value="1"/>
</dbReference>
<dbReference type="PROSITE" id="PS00786">
    <property type="entry name" value="5_NUCLEOTIDASE_2"/>
    <property type="match status" value="1"/>
</dbReference>
<dbReference type="PRINTS" id="PR01607">
    <property type="entry name" value="APYRASEFAMLY"/>
</dbReference>
<comment type="similarity">
    <text evidence="6">Belongs to the 5'-nucleotidase family.</text>
</comment>
<dbReference type="InterPro" id="IPR008334">
    <property type="entry name" value="5'-Nucleotdase_C"/>
</dbReference>
<dbReference type="InterPro" id="IPR029052">
    <property type="entry name" value="Metallo-depent_PP-like"/>
</dbReference>
<organism evidence="9 10">
    <name type="scientific">Ectobacillus ponti</name>
    <dbReference type="NCBI Taxonomy" id="2961894"/>
    <lineage>
        <taxon>Bacteria</taxon>
        <taxon>Bacillati</taxon>
        <taxon>Bacillota</taxon>
        <taxon>Bacilli</taxon>
        <taxon>Bacillales</taxon>
        <taxon>Bacillaceae</taxon>
        <taxon>Ectobacillus</taxon>
    </lineage>
</organism>
<dbReference type="SUPFAM" id="SSF55816">
    <property type="entry name" value="5'-nucleotidase (syn. UDP-sugar hydrolase), C-terminal domain"/>
    <property type="match status" value="1"/>
</dbReference>
<keyword evidence="2" id="KW-0134">Cell wall</keyword>
<dbReference type="EMBL" id="JANCLT010000004">
    <property type="protein sequence ID" value="MCP8968683.1"/>
    <property type="molecule type" value="Genomic_DNA"/>
</dbReference>
<proteinExistence type="inferred from homology"/>
<feature type="domain" description="5'-Nucleotidase C-terminal" evidence="8">
    <location>
        <begin position="333"/>
        <end position="461"/>
    </location>
</feature>
<dbReference type="InterPro" id="IPR006146">
    <property type="entry name" value="5'-Nucleotdase_CS"/>
</dbReference>
<dbReference type="Pfam" id="PF00149">
    <property type="entry name" value="Metallophos"/>
    <property type="match status" value="1"/>
</dbReference>
<sequence length="485" mass="52796">MWFSWLISLSLFIHSFSPQPAPVSIQVLSLNDFHGQLNTTSALQGKKTGRADYVSAYLLAELKHQPHTLLVHAGDMVGGSPAISALRQDEPAMAFLNTLPFTAGTLGNHEFDHGVTEMERLIHGGTHPETGFFAGSAFPYISANVVDRESGQLLFPPYLIRTVNGIPIAFIGVTTTETPDVTLRENVASVSFLDEAEAINLSVQEIKKAGIRTIIVLAHVPGTTEGGATTGELADLAQAVDDEVDVIFGGHNHSYINGEVDGKLLLEGYSYGMAYAKAELQIDPITKDVIHKTGKVILVDQDRIQPDQTVTRLLHHWEADARQADTIISSSTASLTRQNGALGNMLAQAQRKAVGADIAFVNAGSIRSDLQTGSITWGSLFSVQPFRHRIMKLQMTGRQIQEVLAEQWNGRKEPLYAAGLHYDAVSFPISLDDGRPFDDRQVYTVAVNSFLAQGGDRFFAFTKGSILAEGPTDFDVLLQYMQHAP</sequence>
<keyword evidence="5" id="KW-0572">Peptidoglycan-anchor</keyword>
<dbReference type="SUPFAM" id="SSF56300">
    <property type="entry name" value="Metallo-dependent phosphatases"/>
    <property type="match status" value="1"/>
</dbReference>
<evidence type="ECO:0000256" key="3">
    <source>
        <dbReference type="ARBA" id="ARBA00022525"/>
    </source>
</evidence>
<evidence type="ECO:0000256" key="6">
    <source>
        <dbReference type="RuleBase" id="RU362119"/>
    </source>
</evidence>
<accession>A0AA42BSQ2</accession>
<evidence type="ECO:0000259" key="7">
    <source>
        <dbReference type="Pfam" id="PF00149"/>
    </source>
</evidence>
<dbReference type="InterPro" id="IPR036907">
    <property type="entry name" value="5'-Nucleotdase_C_sf"/>
</dbReference>
<evidence type="ECO:0000259" key="8">
    <source>
        <dbReference type="Pfam" id="PF02872"/>
    </source>
</evidence>
<comment type="subcellular location">
    <subcellularLocation>
        <location evidence="1">Secreted</location>
        <location evidence="1">Cell wall</location>
        <topology evidence="1">Peptidoglycan-anchor</topology>
    </subcellularLocation>
</comment>
<name>A0AA42BSQ2_9BACI</name>
<evidence type="ECO:0000256" key="5">
    <source>
        <dbReference type="ARBA" id="ARBA00023088"/>
    </source>
</evidence>
<reference evidence="9" key="1">
    <citation type="submission" date="2022-07" db="EMBL/GenBank/DDBJ databases">
        <authorList>
            <person name="Li W.-J."/>
            <person name="Deng Q.-Q."/>
        </authorList>
    </citation>
    <scope>NUCLEOTIDE SEQUENCE</scope>
    <source>
        <strain evidence="9">SYSU M60031</strain>
    </source>
</reference>